<protein>
    <submittedName>
        <fullName evidence="2">DUF4179 domain-containing protein</fullName>
    </submittedName>
</protein>
<keyword evidence="1" id="KW-0472">Membrane</keyword>
<dbReference type="RefSeq" id="WP_104033060.1">
    <property type="nucleotide sequence ID" value="NZ_JANSGW010000002.1"/>
</dbReference>
<name>A0AAP8QA74_BRELA</name>
<comment type="caution">
    <text evidence="3">The sequence shown here is derived from an EMBL/GenBank/DDBJ whole genome shotgun (WGS) entry which is preliminary data.</text>
</comment>
<dbReference type="Proteomes" id="UP001077662">
    <property type="component" value="Unassembled WGS sequence"/>
</dbReference>
<dbReference type="AlphaFoldDB" id="A0AAP8QA74"/>
<gene>
    <name evidence="3" type="ORF">C4A77_20075</name>
    <name evidence="2" type="ORF">O0554_01160</name>
</gene>
<evidence type="ECO:0000313" key="3">
    <source>
        <dbReference type="EMBL" id="PPA93080.1"/>
    </source>
</evidence>
<reference evidence="2" key="2">
    <citation type="submission" date="2022-09" db="EMBL/GenBank/DDBJ databases">
        <title>Genome analysis and characterization of larvicidal activity of Brevibacillus strains.</title>
        <authorList>
            <person name="Patrusheva E.V."/>
            <person name="Izotova A.O."/>
            <person name="Toshchakov S.V."/>
            <person name="Sineoky S.P."/>
        </authorList>
    </citation>
    <scope>NUCLEOTIDE SEQUENCE</scope>
    <source>
        <strain evidence="2">VKPM_B-13247</strain>
    </source>
</reference>
<evidence type="ECO:0000313" key="4">
    <source>
        <dbReference type="Proteomes" id="UP000239759"/>
    </source>
</evidence>
<dbReference type="Proteomes" id="UP000239759">
    <property type="component" value="Unassembled WGS sequence"/>
</dbReference>
<dbReference type="EMBL" id="PRKQ01000031">
    <property type="protein sequence ID" value="PPA93080.1"/>
    <property type="molecule type" value="Genomic_DNA"/>
</dbReference>
<keyword evidence="1" id="KW-0812">Transmembrane</keyword>
<evidence type="ECO:0000256" key="1">
    <source>
        <dbReference type="SAM" id="Phobius"/>
    </source>
</evidence>
<sequence length="325" mass="36727">MKNQLNELKKSYESIEIPNELDAVIQSAKAKGNAELSSRGRGVRQMKKKTSRILMKGLGGVAALFIMFGVAVNASPSFVAAASDVPFLGSLVKVLQFNNGYADGGERTDGVSIKPITLTQEKDDSEQIVINFTQGNEELGEETQQDAPDFNVTYQENPYTMTFTVNGVRWVDEKTFEKLKNSELVADAYRLITLDDSSDRFVIVFKSPVKYEVKEYSDPARIVLNLSKDNQYQEKTVYSIRTAAYPLDEHLAIIGERLERELEEKGVRFLKDGENTFYIEIGQLENMEEANQKAAQITEKYSPIFNKKYGKYGMDFHVFVEKRGK</sequence>
<evidence type="ECO:0000313" key="2">
    <source>
        <dbReference type="EMBL" id="MCZ0805531.1"/>
    </source>
</evidence>
<reference evidence="3 4" key="1">
    <citation type="submission" date="2018-02" db="EMBL/GenBank/DDBJ databases">
        <title>Comparative analysis of genomes of three Brevibacillus laterosporus strains producers of potent antimicrobials isolated from silage.</title>
        <authorList>
            <person name="Kojic M."/>
            <person name="Miljkovic M."/>
            <person name="Studholme D."/>
            <person name="Filipic B."/>
        </authorList>
    </citation>
    <scope>NUCLEOTIDE SEQUENCE [LARGE SCALE GENOMIC DNA]</scope>
    <source>
        <strain evidence="3 4">BGSP11</strain>
    </source>
</reference>
<accession>A0AAP8QA74</accession>
<organism evidence="3 4">
    <name type="scientific">Brevibacillus laterosporus</name>
    <name type="common">Bacillus laterosporus</name>
    <dbReference type="NCBI Taxonomy" id="1465"/>
    <lineage>
        <taxon>Bacteria</taxon>
        <taxon>Bacillati</taxon>
        <taxon>Bacillota</taxon>
        <taxon>Bacilli</taxon>
        <taxon>Bacillales</taxon>
        <taxon>Paenibacillaceae</taxon>
        <taxon>Brevibacillus</taxon>
    </lineage>
</organism>
<dbReference type="EMBL" id="JAPTNE010000002">
    <property type="protein sequence ID" value="MCZ0805531.1"/>
    <property type="molecule type" value="Genomic_DNA"/>
</dbReference>
<keyword evidence="1" id="KW-1133">Transmembrane helix</keyword>
<proteinExistence type="predicted"/>
<feature type="transmembrane region" description="Helical" evidence="1">
    <location>
        <begin position="53"/>
        <end position="72"/>
    </location>
</feature>